<evidence type="ECO:0000313" key="3">
    <source>
        <dbReference type="EMBL" id="KIW04153.1"/>
    </source>
</evidence>
<dbReference type="Gene3D" id="3.40.50.720">
    <property type="entry name" value="NAD(P)-binding Rossmann-like Domain"/>
    <property type="match status" value="1"/>
</dbReference>
<keyword evidence="4" id="KW-1185">Reference proteome</keyword>
<sequence length="314" mass="34527">MSELSTYSAPAHAGMQFTKRIHNKAEGPTDPNNIKLPSHFTVVVTGAGKGLGYAIAVAYVKAGAGGISISSNTQSDLDKLKAELESINPKVKVITNICDTRKDSDVKKLSEDVKATFGRVDVVVANAGIISKYLIESDGRRKIPQGVVEDDDFERVIDVNLTGSRRTAKYFVPLLRDTRDGAKTFIVITSMAAHSTDSMLVSEAYILSKIANNRMAELIHNDHYEKDGILAYAVHPGAVLTPQTQGHSNEKGDIWEQILSDDVGLCGGFLTWLTSERRPWLSGRYISVNWDTEELEAMKDEIVKTDKLKMRMVV</sequence>
<dbReference type="STRING" id="253628.A0A0D2ABG6"/>
<evidence type="ECO:0008006" key="5">
    <source>
        <dbReference type="Google" id="ProtNLM"/>
    </source>
</evidence>
<dbReference type="SUPFAM" id="SSF51735">
    <property type="entry name" value="NAD(P)-binding Rossmann-fold domains"/>
    <property type="match status" value="1"/>
</dbReference>
<dbReference type="PANTHER" id="PTHR43008">
    <property type="entry name" value="BENZIL REDUCTASE"/>
    <property type="match status" value="1"/>
</dbReference>
<dbReference type="HOGENOM" id="CLU_010194_8_0_1"/>
<dbReference type="GO" id="GO:0016616">
    <property type="term" value="F:oxidoreductase activity, acting on the CH-OH group of donors, NAD or NADP as acceptor"/>
    <property type="evidence" value="ECO:0007669"/>
    <property type="project" value="UniProtKB-ARBA"/>
</dbReference>
<dbReference type="VEuPathDB" id="FungiDB:PV09_04960"/>
<dbReference type="InParanoid" id="A0A0D2ABG6"/>
<dbReference type="AlphaFoldDB" id="A0A0D2ABG6"/>
<protein>
    <recommendedName>
        <fullName evidence="5">NAD(P)-binding protein</fullName>
    </recommendedName>
</protein>
<dbReference type="CDD" id="cd05233">
    <property type="entry name" value="SDR_c"/>
    <property type="match status" value="1"/>
</dbReference>
<dbReference type="InterPro" id="IPR036291">
    <property type="entry name" value="NAD(P)-bd_dom_sf"/>
</dbReference>
<keyword evidence="2" id="KW-0560">Oxidoreductase</keyword>
<dbReference type="Pfam" id="PF00106">
    <property type="entry name" value="adh_short"/>
    <property type="match status" value="1"/>
</dbReference>
<dbReference type="Proteomes" id="UP000053259">
    <property type="component" value="Unassembled WGS sequence"/>
</dbReference>
<evidence type="ECO:0000313" key="4">
    <source>
        <dbReference type="Proteomes" id="UP000053259"/>
    </source>
</evidence>
<dbReference type="GeneID" id="27312933"/>
<gene>
    <name evidence="3" type="ORF">PV09_04960</name>
</gene>
<dbReference type="InterPro" id="IPR002347">
    <property type="entry name" value="SDR_fam"/>
</dbReference>
<reference evidence="3 4" key="1">
    <citation type="submission" date="2015-01" db="EMBL/GenBank/DDBJ databases">
        <title>The Genome Sequence of Ochroconis gallopava CBS43764.</title>
        <authorList>
            <consortium name="The Broad Institute Genomics Platform"/>
            <person name="Cuomo C."/>
            <person name="de Hoog S."/>
            <person name="Gorbushina A."/>
            <person name="Stielow B."/>
            <person name="Teixiera M."/>
            <person name="Abouelleil A."/>
            <person name="Chapman S.B."/>
            <person name="Priest M."/>
            <person name="Young S.K."/>
            <person name="Wortman J."/>
            <person name="Nusbaum C."/>
            <person name="Birren B."/>
        </authorList>
    </citation>
    <scope>NUCLEOTIDE SEQUENCE [LARGE SCALE GENOMIC DNA]</scope>
    <source>
        <strain evidence="3 4">CBS 43764</strain>
    </source>
</reference>
<name>A0A0D2ABG6_9PEZI</name>
<dbReference type="RefSeq" id="XP_016214022.1">
    <property type="nucleotide sequence ID" value="XM_016358404.1"/>
</dbReference>
<accession>A0A0D2ABG6</accession>
<evidence type="ECO:0000256" key="1">
    <source>
        <dbReference type="ARBA" id="ARBA00006484"/>
    </source>
</evidence>
<dbReference type="PRINTS" id="PR00081">
    <property type="entry name" value="GDHRDH"/>
</dbReference>
<evidence type="ECO:0000256" key="2">
    <source>
        <dbReference type="ARBA" id="ARBA00023002"/>
    </source>
</evidence>
<dbReference type="GO" id="GO:0050664">
    <property type="term" value="F:oxidoreductase activity, acting on NAD(P)H, oxygen as acceptor"/>
    <property type="evidence" value="ECO:0007669"/>
    <property type="project" value="TreeGrafter"/>
</dbReference>
<comment type="similarity">
    <text evidence="1">Belongs to the short-chain dehydrogenases/reductases (SDR) family.</text>
</comment>
<dbReference type="PANTHER" id="PTHR43008:SF4">
    <property type="entry name" value="CHAIN DEHYDROGENASE, PUTATIVE (AFU_ORTHOLOGUE AFUA_4G08710)-RELATED"/>
    <property type="match status" value="1"/>
</dbReference>
<organism evidence="3 4">
    <name type="scientific">Verruconis gallopava</name>
    <dbReference type="NCBI Taxonomy" id="253628"/>
    <lineage>
        <taxon>Eukaryota</taxon>
        <taxon>Fungi</taxon>
        <taxon>Dikarya</taxon>
        <taxon>Ascomycota</taxon>
        <taxon>Pezizomycotina</taxon>
        <taxon>Dothideomycetes</taxon>
        <taxon>Pleosporomycetidae</taxon>
        <taxon>Venturiales</taxon>
        <taxon>Sympoventuriaceae</taxon>
        <taxon>Verruconis</taxon>
    </lineage>
</organism>
<dbReference type="EMBL" id="KN847542">
    <property type="protein sequence ID" value="KIW04153.1"/>
    <property type="molecule type" value="Genomic_DNA"/>
</dbReference>
<proteinExistence type="inferred from homology"/>
<dbReference type="OrthoDB" id="1933717at2759"/>